<dbReference type="GO" id="GO:0031179">
    <property type="term" value="P:peptide modification"/>
    <property type="evidence" value="ECO:0007669"/>
    <property type="project" value="InterPro"/>
</dbReference>
<protein>
    <recommendedName>
        <fullName evidence="3">Lanthionine synthetase C-like protein</fullName>
    </recommendedName>
</protein>
<dbReference type="GO" id="GO:0005975">
    <property type="term" value="P:carbohydrate metabolic process"/>
    <property type="evidence" value="ECO:0007669"/>
    <property type="project" value="InterPro"/>
</dbReference>
<dbReference type="EMBL" id="MOAE01000033">
    <property type="protein sequence ID" value="OIN63264.1"/>
    <property type="molecule type" value="Genomic_DNA"/>
</dbReference>
<evidence type="ECO:0008006" key="3">
    <source>
        <dbReference type="Google" id="ProtNLM"/>
    </source>
</evidence>
<dbReference type="PRINTS" id="PR01950">
    <property type="entry name" value="LANCSUPER"/>
</dbReference>
<dbReference type="Proteomes" id="UP000181801">
    <property type="component" value="Unassembled WGS sequence"/>
</dbReference>
<comment type="caution">
    <text evidence="1">The sequence shown here is derived from an EMBL/GenBank/DDBJ whole genome shotgun (WGS) entry which is preliminary data.</text>
</comment>
<dbReference type="CDD" id="cd04434">
    <property type="entry name" value="LanC_like"/>
    <property type="match status" value="1"/>
</dbReference>
<organism evidence="1 2">
    <name type="scientific">Bifidobacterium longum subsp. suis</name>
    <dbReference type="NCBI Taxonomy" id="1695"/>
    <lineage>
        <taxon>Bacteria</taxon>
        <taxon>Bacillati</taxon>
        <taxon>Actinomycetota</taxon>
        <taxon>Actinomycetes</taxon>
        <taxon>Bifidobacteriales</taxon>
        <taxon>Bifidobacteriaceae</taxon>
        <taxon>Bifidobacterium</taxon>
    </lineage>
</organism>
<dbReference type="SUPFAM" id="SSF158745">
    <property type="entry name" value="LanC-like"/>
    <property type="match status" value="1"/>
</dbReference>
<accession>A0A1S2VWZ9</accession>
<dbReference type="Pfam" id="PF05147">
    <property type="entry name" value="LANC_like"/>
    <property type="match status" value="1"/>
</dbReference>
<dbReference type="SMART" id="SM01260">
    <property type="entry name" value="LANC_like"/>
    <property type="match status" value="1"/>
</dbReference>
<dbReference type="InterPro" id="IPR007822">
    <property type="entry name" value="LANC-like"/>
</dbReference>
<dbReference type="Gene3D" id="1.50.10.10">
    <property type="match status" value="1"/>
</dbReference>
<dbReference type="Gene3D" id="1.50.10.20">
    <property type="match status" value="1"/>
</dbReference>
<dbReference type="AlphaFoldDB" id="A0A1S2VWZ9"/>
<dbReference type="InterPro" id="IPR012341">
    <property type="entry name" value="6hp_glycosidase-like_sf"/>
</dbReference>
<evidence type="ECO:0000313" key="2">
    <source>
        <dbReference type="Proteomes" id="UP000181801"/>
    </source>
</evidence>
<evidence type="ECO:0000313" key="1">
    <source>
        <dbReference type="EMBL" id="OIN63264.1"/>
    </source>
</evidence>
<sequence length="473" mass="52706">MTHDDDDRFAFHSGSRYALRVVRNPKEYLDSALRGERYIARYQRHSEDGLYWTDPGRGQSVGLSWYSGVAGLSSLYAQLYRATGEDRFADIASESARYLTRHWKEVLTAAQPWLTDDLVELYNCGYQFGAAGVGVVLLDLYREFGEESYRRTVEDIVHYYLDAAKPGEHGGVHWTNTGIAFDGGVILFLIEAYLAFGGDDVRRVIVSAAREYLARGHRTVDGGLLYHGFEGHLDYSYPNFTYGSAGSGLVLARLYQFLEDDQYLQGAKDAAAYVEHVAVRQTQGYLIPQRVGEGQPTILCLNVCSGPGGTARLFSLLYDITGDTHYADQVVELVDGMESLGAPETQSAGLWNNLCLCCGHAGLIQFFIGLYLHDGNERWRDLAERSAAVVLGGEERLDDGASDWPEAWERVRPENITRPIGYFDGVGGIVATLLQMYQWNAGHLQVNRHLEDPFPKTLPARCRAVPDSRISAI</sequence>
<proteinExistence type="predicted"/>
<reference evidence="1 2" key="1">
    <citation type="journal article" date="2016" name="BMC Microbiol.">
        <title>Fucosyllactose and L-fucose utilization of infant Bifidobacterium longum and Bifidobacterium kashiwanohense.</title>
        <authorList>
            <person name="Bunesova V."/>
            <person name="Lacroix C."/>
            <person name="Schwab C."/>
        </authorList>
    </citation>
    <scope>NUCLEOTIDE SEQUENCE [LARGE SCALE GENOMIC DNA]</scope>
    <source>
        <strain evidence="1 2">BSM11-5</strain>
    </source>
</reference>
<name>A0A1S2VWZ9_BIFLN</name>
<gene>
    <name evidence="1" type="ORF">BFS26_06175</name>
</gene>